<name>A0A6A4GB40_9AGAR</name>
<protein>
    <submittedName>
        <fullName evidence="2">Uncharacterized protein</fullName>
    </submittedName>
</protein>
<dbReference type="Proteomes" id="UP000799118">
    <property type="component" value="Unassembled WGS sequence"/>
</dbReference>
<reference evidence="2" key="1">
    <citation type="journal article" date="2019" name="Environ. Microbiol.">
        <title>Fungal ecological strategies reflected in gene transcription - a case study of two litter decomposers.</title>
        <authorList>
            <person name="Barbi F."/>
            <person name="Kohler A."/>
            <person name="Barry K."/>
            <person name="Baskaran P."/>
            <person name="Daum C."/>
            <person name="Fauchery L."/>
            <person name="Ihrmark K."/>
            <person name="Kuo A."/>
            <person name="LaButti K."/>
            <person name="Lipzen A."/>
            <person name="Morin E."/>
            <person name="Grigoriev I.V."/>
            <person name="Henrissat B."/>
            <person name="Lindahl B."/>
            <person name="Martin F."/>
        </authorList>
    </citation>
    <scope>NUCLEOTIDE SEQUENCE</scope>
    <source>
        <strain evidence="2">JB14</strain>
    </source>
</reference>
<feature type="region of interest" description="Disordered" evidence="1">
    <location>
        <begin position="1"/>
        <end position="30"/>
    </location>
</feature>
<dbReference type="OrthoDB" id="3046212at2759"/>
<dbReference type="AlphaFoldDB" id="A0A6A4GB40"/>
<feature type="non-terminal residue" evidence="2">
    <location>
        <position position="517"/>
    </location>
</feature>
<sequence>MLDNNGLGQLSDFGSMPNGGDSMDEDCDPVLNGESDKNYMVLLRARMCDSEQKKSFRYGLPVNDLPILPLVSADNPIFHYSCTSLYQYPAPPCPPARATLEPNKIITPEPSPLCFPTALTYTLNPSIDYRFRRGYFYSAPINLDGESKAKEMERLYKIAMPPGVHPLGYDGESKTFTMAPVEGMIEMPAGIPFVACVDGDRDKAITVACVQTLDSLNGYPEHPRITQLFDEVFDLTWGTATTKPFFCLDGTKLNFRSQGEQEDCYDGSASHGITVEEQSHGFVQPAAQANSEEASIAQLKLLVRLAELYNLIVPLCVSKQEWEARKFRITDVNSLCCGGLYSGFSGVQKNVSSSFQGGSLAKRLGVATGAFHVDWKDDPAGWTLIIALFRLPPGSAVGDFLLARSGLYLRVHTDENGYAHFFALIKGNDLHSGTSPTACEAEIKPFFDSLRGMFLYVGPENRVVYVLYPNLSAFQRTEGVSMTQYTSFEPRIPGRQPNPHNFSDDGFPACGTFDDWQ</sequence>
<evidence type="ECO:0000313" key="3">
    <source>
        <dbReference type="Proteomes" id="UP000799118"/>
    </source>
</evidence>
<keyword evidence="3" id="KW-1185">Reference proteome</keyword>
<evidence type="ECO:0000313" key="2">
    <source>
        <dbReference type="EMBL" id="KAE9382570.1"/>
    </source>
</evidence>
<gene>
    <name evidence="2" type="ORF">BT96DRAFT_952087</name>
</gene>
<accession>A0A6A4GB40</accession>
<evidence type="ECO:0000256" key="1">
    <source>
        <dbReference type="SAM" id="MobiDB-lite"/>
    </source>
</evidence>
<dbReference type="EMBL" id="ML771314">
    <property type="protein sequence ID" value="KAE9382570.1"/>
    <property type="molecule type" value="Genomic_DNA"/>
</dbReference>
<proteinExistence type="predicted"/>
<organism evidence="2 3">
    <name type="scientific">Gymnopus androsaceus JB14</name>
    <dbReference type="NCBI Taxonomy" id="1447944"/>
    <lineage>
        <taxon>Eukaryota</taxon>
        <taxon>Fungi</taxon>
        <taxon>Dikarya</taxon>
        <taxon>Basidiomycota</taxon>
        <taxon>Agaricomycotina</taxon>
        <taxon>Agaricomycetes</taxon>
        <taxon>Agaricomycetidae</taxon>
        <taxon>Agaricales</taxon>
        <taxon>Marasmiineae</taxon>
        <taxon>Omphalotaceae</taxon>
        <taxon>Gymnopus</taxon>
    </lineage>
</organism>